<dbReference type="InParanoid" id="A0A2P6NFW0"/>
<organism evidence="2 3">
    <name type="scientific">Planoprotostelium fungivorum</name>
    <dbReference type="NCBI Taxonomy" id="1890364"/>
    <lineage>
        <taxon>Eukaryota</taxon>
        <taxon>Amoebozoa</taxon>
        <taxon>Evosea</taxon>
        <taxon>Variosea</taxon>
        <taxon>Cavosteliida</taxon>
        <taxon>Cavosteliaceae</taxon>
        <taxon>Planoprotostelium</taxon>
    </lineage>
</organism>
<dbReference type="Proteomes" id="UP000241769">
    <property type="component" value="Unassembled WGS sequence"/>
</dbReference>
<accession>A0A2P6NFW0</accession>
<reference evidence="2 3" key="1">
    <citation type="journal article" date="2018" name="Genome Biol. Evol.">
        <title>Multiple Roots of Fruiting Body Formation in Amoebozoa.</title>
        <authorList>
            <person name="Hillmann F."/>
            <person name="Forbes G."/>
            <person name="Novohradska S."/>
            <person name="Ferling I."/>
            <person name="Riege K."/>
            <person name="Groth M."/>
            <person name="Westermann M."/>
            <person name="Marz M."/>
            <person name="Spaller T."/>
            <person name="Winckler T."/>
            <person name="Schaap P."/>
            <person name="Glockner G."/>
        </authorList>
    </citation>
    <scope>NUCLEOTIDE SEQUENCE [LARGE SCALE GENOMIC DNA]</scope>
    <source>
        <strain evidence="2 3">Jena</strain>
    </source>
</reference>
<feature type="compositionally biased region" description="Basic and acidic residues" evidence="1">
    <location>
        <begin position="18"/>
        <end position="27"/>
    </location>
</feature>
<protein>
    <submittedName>
        <fullName evidence="2">Uncharacterized protein</fullName>
    </submittedName>
</protein>
<name>A0A2P6NFW0_9EUKA</name>
<sequence length="75" mass="8067">MPPTAGIQSGTSLPQPDDPLHQKDDSKPIGNHRQPSWSSATLFAAAGPIDPNNLQQLSAAPINELKAHSAYKKRR</sequence>
<evidence type="ECO:0000313" key="3">
    <source>
        <dbReference type="Proteomes" id="UP000241769"/>
    </source>
</evidence>
<evidence type="ECO:0000313" key="2">
    <source>
        <dbReference type="EMBL" id="PRP82815.1"/>
    </source>
</evidence>
<dbReference type="EMBL" id="MDYQ01000094">
    <property type="protein sequence ID" value="PRP82815.1"/>
    <property type="molecule type" value="Genomic_DNA"/>
</dbReference>
<keyword evidence="3" id="KW-1185">Reference proteome</keyword>
<feature type="region of interest" description="Disordered" evidence="1">
    <location>
        <begin position="1"/>
        <end position="75"/>
    </location>
</feature>
<dbReference type="AlphaFoldDB" id="A0A2P6NFW0"/>
<proteinExistence type="predicted"/>
<gene>
    <name evidence="2" type="ORF">PROFUN_04678</name>
</gene>
<feature type="compositionally biased region" description="Polar residues" evidence="1">
    <location>
        <begin position="1"/>
        <end position="14"/>
    </location>
</feature>
<evidence type="ECO:0000256" key="1">
    <source>
        <dbReference type="SAM" id="MobiDB-lite"/>
    </source>
</evidence>
<comment type="caution">
    <text evidence="2">The sequence shown here is derived from an EMBL/GenBank/DDBJ whole genome shotgun (WGS) entry which is preliminary data.</text>
</comment>